<dbReference type="PANTHER" id="PTHR20275">
    <property type="entry name" value="NAD KINASE"/>
    <property type="match status" value="1"/>
</dbReference>
<evidence type="ECO:0000256" key="3">
    <source>
        <dbReference type="ARBA" id="ARBA00022857"/>
    </source>
</evidence>
<dbReference type="GO" id="GO:0046872">
    <property type="term" value="F:metal ion binding"/>
    <property type="evidence" value="ECO:0007669"/>
    <property type="project" value="UniProtKB-UniRule"/>
</dbReference>
<dbReference type="OrthoDB" id="9774737at2"/>
<keyword evidence="2 6" id="KW-0418">Kinase</keyword>
<evidence type="ECO:0000256" key="2">
    <source>
        <dbReference type="ARBA" id="ARBA00022777"/>
    </source>
</evidence>
<dbReference type="GO" id="GO:0006741">
    <property type="term" value="P:NADP+ biosynthetic process"/>
    <property type="evidence" value="ECO:0007669"/>
    <property type="project" value="UniProtKB-UniRule"/>
</dbReference>
<dbReference type="Proteomes" id="UP000010121">
    <property type="component" value="Unassembled WGS sequence"/>
</dbReference>
<dbReference type="HAMAP" id="MF_00361">
    <property type="entry name" value="NAD_kinase"/>
    <property type="match status" value="1"/>
</dbReference>
<dbReference type="PANTHER" id="PTHR20275:SF0">
    <property type="entry name" value="NAD KINASE"/>
    <property type="match status" value="1"/>
</dbReference>
<dbReference type="InterPro" id="IPR017437">
    <property type="entry name" value="ATP-NAD_kinase_PpnK-typ_C"/>
</dbReference>
<keyword evidence="6" id="KW-0067">ATP-binding</keyword>
<dbReference type="AlphaFoldDB" id="C8RYA5"/>
<dbReference type="eggNOG" id="COG0061">
    <property type="taxonomic scope" value="Bacteria"/>
</dbReference>
<comment type="similarity">
    <text evidence="6">Belongs to the NAD kinase family.</text>
</comment>
<comment type="catalytic activity">
    <reaction evidence="5 6">
        <text>NAD(+) + ATP = ADP + NADP(+) + H(+)</text>
        <dbReference type="Rhea" id="RHEA:18629"/>
        <dbReference type="ChEBI" id="CHEBI:15378"/>
        <dbReference type="ChEBI" id="CHEBI:30616"/>
        <dbReference type="ChEBI" id="CHEBI:57540"/>
        <dbReference type="ChEBI" id="CHEBI:58349"/>
        <dbReference type="ChEBI" id="CHEBI:456216"/>
        <dbReference type="EC" id="2.7.1.23"/>
    </reaction>
</comment>
<dbReference type="Gene3D" id="3.40.50.10330">
    <property type="entry name" value="Probable inorganic polyphosphate/atp-NAD kinase, domain 1"/>
    <property type="match status" value="1"/>
</dbReference>
<feature type="binding site" evidence="6">
    <location>
        <position position="149"/>
    </location>
    <ligand>
        <name>NAD(+)</name>
        <dbReference type="ChEBI" id="CHEBI:57540"/>
    </ligand>
</feature>
<dbReference type="GO" id="GO:0051287">
    <property type="term" value="F:NAD binding"/>
    <property type="evidence" value="ECO:0007669"/>
    <property type="project" value="UniProtKB-ARBA"/>
</dbReference>
<keyword evidence="6" id="KW-0963">Cytoplasm</keyword>
<dbReference type="EMBL" id="ACYY01000004">
    <property type="protein sequence ID" value="EEW26093.1"/>
    <property type="molecule type" value="Genomic_DNA"/>
</dbReference>
<dbReference type="Pfam" id="PF20143">
    <property type="entry name" value="NAD_kinase_C"/>
    <property type="match status" value="1"/>
</dbReference>
<protein>
    <recommendedName>
        <fullName evidence="6">NAD kinase</fullName>
        <ecNumber evidence="6">2.7.1.23</ecNumber>
    </recommendedName>
    <alternativeName>
        <fullName evidence="6">ATP-dependent NAD kinase</fullName>
    </alternativeName>
</protein>
<evidence type="ECO:0000256" key="4">
    <source>
        <dbReference type="ARBA" id="ARBA00023027"/>
    </source>
</evidence>
<keyword evidence="3 6" id="KW-0521">NADP</keyword>
<evidence type="ECO:0000256" key="1">
    <source>
        <dbReference type="ARBA" id="ARBA00022679"/>
    </source>
</evidence>
<feature type="active site" description="Proton acceptor" evidence="6">
    <location>
        <position position="41"/>
    </location>
</feature>
<keyword evidence="6" id="KW-0547">Nucleotide-binding</keyword>
<feature type="binding site" evidence="6">
    <location>
        <position position="141"/>
    </location>
    <ligand>
        <name>NAD(+)</name>
        <dbReference type="ChEBI" id="CHEBI:57540"/>
    </ligand>
</feature>
<dbReference type="GO" id="GO:0019674">
    <property type="term" value="P:NAD+ metabolic process"/>
    <property type="evidence" value="ECO:0007669"/>
    <property type="project" value="InterPro"/>
</dbReference>
<dbReference type="InterPro" id="IPR016064">
    <property type="entry name" value="NAD/diacylglycerol_kinase_sf"/>
</dbReference>
<keyword evidence="4 6" id="KW-0520">NAD</keyword>
<name>C8RYA5_9RHOB</name>
<dbReference type="STRING" id="371731.Rsw2DRAFT_0783"/>
<evidence type="ECO:0000313" key="7">
    <source>
        <dbReference type="EMBL" id="EEW26093.1"/>
    </source>
</evidence>
<keyword evidence="1 6" id="KW-0808">Transferase</keyword>
<feature type="binding site" evidence="6">
    <location>
        <position position="176"/>
    </location>
    <ligand>
        <name>NAD(+)</name>
        <dbReference type="ChEBI" id="CHEBI:57540"/>
    </ligand>
</feature>
<dbReference type="NCBIfam" id="NF003406">
    <property type="entry name" value="PRK04761.1"/>
    <property type="match status" value="1"/>
</dbReference>
<comment type="caution">
    <text evidence="7">The sequence shown here is derived from an EMBL/GenBank/DDBJ whole genome shotgun (WGS) entry which is preliminary data.</text>
</comment>
<reference evidence="7 8" key="1">
    <citation type="submission" date="2009-08" db="EMBL/GenBank/DDBJ databases">
        <title>The draft genome of Rhodobacter sp. SW2.</title>
        <authorList>
            <consortium name="US DOE Joint Genome Institute (JGI-PGF)"/>
            <person name="Lucas S."/>
            <person name="Copeland A."/>
            <person name="Lapidus A."/>
            <person name="Glavina del Rio T."/>
            <person name="Tice H."/>
            <person name="Bruce D."/>
            <person name="Goodwin L."/>
            <person name="Pitluck S."/>
            <person name="Larimer F."/>
            <person name="Land M.L."/>
            <person name="Hauser L."/>
            <person name="Emerson D."/>
        </authorList>
    </citation>
    <scope>NUCLEOTIDE SEQUENCE [LARGE SCALE GENOMIC DNA]</scope>
    <source>
        <strain evidence="7 8">SW2</strain>
    </source>
</reference>
<comment type="subcellular location">
    <subcellularLocation>
        <location evidence="6">Cytoplasm</location>
    </subcellularLocation>
</comment>
<feature type="binding site" evidence="6">
    <location>
        <begin position="111"/>
        <end position="112"/>
    </location>
    <ligand>
        <name>NAD(+)</name>
        <dbReference type="ChEBI" id="CHEBI:57540"/>
    </ligand>
</feature>
<keyword evidence="8" id="KW-1185">Reference proteome</keyword>
<dbReference type="GO" id="GO:0005737">
    <property type="term" value="C:cytoplasm"/>
    <property type="evidence" value="ECO:0007669"/>
    <property type="project" value="UniProtKB-SubCell"/>
</dbReference>
<dbReference type="Pfam" id="PF01513">
    <property type="entry name" value="NAD_kinase"/>
    <property type="match status" value="1"/>
</dbReference>
<dbReference type="InterPro" id="IPR002504">
    <property type="entry name" value="NADK"/>
</dbReference>
<feature type="binding site" evidence="6">
    <location>
        <begin position="152"/>
        <end position="157"/>
    </location>
    <ligand>
        <name>NAD(+)</name>
        <dbReference type="ChEBI" id="CHEBI:57540"/>
    </ligand>
</feature>
<dbReference type="GO" id="GO:0005524">
    <property type="term" value="F:ATP binding"/>
    <property type="evidence" value="ECO:0007669"/>
    <property type="project" value="UniProtKB-KW"/>
</dbReference>
<sequence length="251" mass="26710">MRIGFTASTAEAAQVALADLVAAYGQSPLDKAEVIVALGGDGFMLQTLHDTQKLGLPVYGMNCGTIGFLMNAYEAEGLPERLAAAVEEVIHPLAMRAVTSEGHVHEALAINEVSLLRAGPQAAKLRISIDGRQRLAELVCDGALVATPAGSTAYNYSAHGPILPIGSGVLALTAMAAFRPRRWRGALLPQTAVVRFDVLEPEKRPVMADADGRSVRDVVIVEIRSEAGVSHRILFDPGHGLEERLLNEQFA</sequence>
<gene>
    <name evidence="6" type="primary">nadK</name>
    <name evidence="7" type="ORF">Rsw2DRAFT_0783</name>
</gene>
<dbReference type="EC" id="2.7.1.23" evidence="6"/>
<comment type="function">
    <text evidence="6">Involved in the regulation of the intracellular balance of NAD and NADP, and is a key enzyme in the biosynthesis of NADP. Catalyzes specifically the phosphorylation on 2'-hydroxyl of the adenosine moiety of NAD to yield NADP.</text>
</comment>
<evidence type="ECO:0000256" key="6">
    <source>
        <dbReference type="HAMAP-Rule" id="MF_00361"/>
    </source>
</evidence>
<dbReference type="RefSeq" id="WP_008028260.1">
    <property type="nucleotide sequence ID" value="NZ_ACYY01000004.1"/>
</dbReference>
<evidence type="ECO:0000256" key="5">
    <source>
        <dbReference type="ARBA" id="ARBA00047925"/>
    </source>
</evidence>
<dbReference type="SUPFAM" id="SSF111331">
    <property type="entry name" value="NAD kinase/diacylglycerol kinase-like"/>
    <property type="match status" value="1"/>
</dbReference>
<evidence type="ECO:0000313" key="8">
    <source>
        <dbReference type="Proteomes" id="UP000010121"/>
    </source>
</evidence>
<comment type="caution">
    <text evidence="6">Lacks conserved residue(s) required for the propagation of feature annotation.</text>
</comment>
<dbReference type="Gene3D" id="2.60.200.30">
    <property type="entry name" value="Probable inorganic polyphosphate/atp-NAD kinase, domain 2"/>
    <property type="match status" value="1"/>
</dbReference>
<accession>C8RYA5</accession>
<feature type="binding site" evidence="6">
    <location>
        <begin position="41"/>
        <end position="42"/>
    </location>
    <ligand>
        <name>NAD(+)</name>
        <dbReference type="ChEBI" id="CHEBI:57540"/>
    </ligand>
</feature>
<dbReference type="InterPro" id="IPR017438">
    <property type="entry name" value="ATP-NAD_kinase_N"/>
</dbReference>
<proteinExistence type="inferred from homology"/>
<organism evidence="7 8">
    <name type="scientific">Rhodobacter ferrooxidans</name>
    <dbReference type="NCBI Taxonomy" id="371731"/>
    <lineage>
        <taxon>Bacteria</taxon>
        <taxon>Pseudomonadati</taxon>
        <taxon>Pseudomonadota</taxon>
        <taxon>Alphaproteobacteria</taxon>
        <taxon>Rhodobacterales</taxon>
        <taxon>Rhodobacter group</taxon>
        <taxon>Rhodobacter</taxon>
    </lineage>
</organism>
<dbReference type="GO" id="GO:0003951">
    <property type="term" value="F:NAD+ kinase activity"/>
    <property type="evidence" value="ECO:0007669"/>
    <property type="project" value="UniProtKB-UniRule"/>
</dbReference>
<comment type="cofactor">
    <cofactor evidence="6">
        <name>a divalent metal cation</name>
        <dbReference type="ChEBI" id="CHEBI:60240"/>
    </cofactor>
</comment>